<sequence>MADIGSPSDHSDPSDLKTQDMAQKRTSLAVLAERWRARAEVSPGTLQADLRDAFEERAAILEFDAGLPRAEAERLAWVEVMGTQP</sequence>
<dbReference type="AlphaFoldDB" id="A0A9X1YCS1"/>
<dbReference type="Proteomes" id="UP001139516">
    <property type="component" value="Unassembled WGS sequence"/>
</dbReference>
<gene>
    <name evidence="2" type="ORF">M0638_20435</name>
</gene>
<protein>
    <submittedName>
        <fullName evidence="2">Uncharacterized protein</fullName>
    </submittedName>
</protein>
<comment type="caution">
    <text evidence="2">The sequence shown here is derived from an EMBL/GenBank/DDBJ whole genome shotgun (WGS) entry which is preliminary data.</text>
</comment>
<name>A0A9X1YCS1_9PROT</name>
<dbReference type="RefSeq" id="WP_248668857.1">
    <property type="nucleotide sequence ID" value="NZ_JALPRX010000095.1"/>
</dbReference>
<feature type="region of interest" description="Disordered" evidence="1">
    <location>
        <begin position="1"/>
        <end position="23"/>
    </location>
</feature>
<reference evidence="2" key="1">
    <citation type="submission" date="2022-04" db="EMBL/GenBank/DDBJ databases">
        <title>Roseomonas acroporae sp. nov., isolated from coral Acropora digitifera.</title>
        <authorList>
            <person name="Sun H."/>
        </authorList>
    </citation>
    <scope>NUCLEOTIDE SEQUENCE</scope>
    <source>
        <strain evidence="2">NAR14</strain>
    </source>
</reference>
<dbReference type="EMBL" id="JALPRX010000095">
    <property type="protein sequence ID" value="MCK8786743.1"/>
    <property type="molecule type" value="Genomic_DNA"/>
</dbReference>
<accession>A0A9X1YCS1</accession>
<feature type="compositionally biased region" description="Basic and acidic residues" evidence="1">
    <location>
        <begin position="9"/>
        <end position="18"/>
    </location>
</feature>
<organism evidence="2 3">
    <name type="scientific">Roseomonas acroporae</name>
    <dbReference type="NCBI Taxonomy" id="2937791"/>
    <lineage>
        <taxon>Bacteria</taxon>
        <taxon>Pseudomonadati</taxon>
        <taxon>Pseudomonadota</taxon>
        <taxon>Alphaproteobacteria</taxon>
        <taxon>Acetobacterales</taxon>
        <taxon>Roseomonadaceae</taxon>
        <taxon>Roseomonas</taxon>
    </lineage>
</organism>
<evidence type="ECO:0000256" key="1">
    <source>
        <dbReference type="SAM" id="MobiDB-lite"/>
    </source>
</evidence>
<keyword evidence="3" id="KW-1185">Reference proteome</keyword>
<proteinExistence type="predicted"/>
<evidence type="ECO:0000313" key="3">
    <source>
        <dbReference type="Proteomes" id="UP001139516"/>
    </source>
</evidence>
<evidence type="ECO:0000313" key="2">
    <source>
        <dbReference type="EMBL" id="MCK8786743.1"/>
    </source>
</evidence>